<accession>A0A9D4F0U6</accession>
<evidence type="ECO:0000313" key="1">
    <source>
        <dbReference type="EMBL" id="KAH3789578.1"/>
    </source>
</evidence>
<sequence length="154" mass="17817">MNFGDRYPLSSSLFIISIEYLSHYIQSNKHINGISIEPDEEIKQSLFADDRTYFLNDNYDSFHNLIESLTLFGLTSGLKLNKSKCTVLRTPPKLKARKIISIPYCGDESYGCGVLLRSSEYMQSIVNQAEISSRDFHSEYIENTWLVPRWTKFI</sequence>
<dbReference type="PANTHER" id="PTHR31635">
    <property type="entry name" value="REVERSE TRANSCRIPTASE DOMAIN-CONTAINING PROTEIN-RELATED"/>
    <property type="match status" value="1"/>
</dbReference>
<comment type="caution">
    <text evidence="1">The sequence shown here is derived from an EMBL/GenBank/DDBJ whole genome shotgun (WGS) entry which is preliminary data.</text>
</comment>
<proteinExistence type="predicted"/>
<dbReference type="EMBL" id="JAIWYP010000008">
    <property type="protein sequence ID" value="KAH3789578.1"/>
    <property type="molecule type" value="Genomic_DNA"/>
</dbReference>
<dbReference type="PANTHER" id="PTHR31635:SF196">
    <property type="entry name" value="REVERSE TRANSCRIPTASE DOMAIN-CONTAINING PROTEIN-RELATED"/>
    <property type="match status" value="1"/>
</dbReference>
<evidence type="ECO:0000313" key="2">
    <source>
        <dbReference type="Proteomes" id="UP000828390"/>
    </source>
</evidence>
<reference evidence="1" key="1">
    <citation type="journal article" date="2019" name="bioRxiv">
        <title>The Genome of the Zebra Mussel, Dreissena polymorpha: A Resource for Invasive Species Research.</title>
        <authorList>
            <person name="McCartney M.A."/>
            <person name="Auch B."/>
            <person name="Kono T."/>
            <person name="Mallez S."/>
            <person name="Zhang Y."/>
            <person name="Obille A."/>
            <person name="Becker A."/>
            <person name="Abrahante J.E."/>
            <person name="Garbe J."/>
            <person name="Badalamenti J.P."/>
            <person name="Herman A."/>
            <person name="Mangelson H."/>
            <person name="Liachko I."/>
            <person name="Sullivan S."/>
            <person name="Sone E.D."/>
            <person name="Koren S."/>
            <person name="Silverstein K.A.T."/>
            <person name="Beckman K.B."/>
            <person name="Gohl D.M."/>
        </authorList>
    </citation>
    <scope>NUCLEOTIDE SEQUENCE</scope>
    <source>
        <strain evidence="1">Duluth1</strain>
        <tissue evidence="1">Whole animal</tissue>
    </source>
</reference>
<keyword evidence="2" id="KW-1185">Reference proteome</keyword>
<reference evidence="1" key="2">
    <citation type="submission" date="2020-11" db="EMBL/GenBank/DDBJ databases">
        <authorList>
            <person name="McCartney M.A."/>
            <person name="Auch B."/>
            <person name="Kono T."/>
            <person name="Mallez S."/>
            <person name="Becker A."/>
            <person name="Gohl D.M."/>
            <person name="Silverstein K.A.T."/>
            <person name="Koren S."/>
            <person name="Bechman K.B."/>
            <person name="Herman A."/>
            <person name="Abrahante J.E."/>
            <person name="Garbe J."/>
        </authorList>
    </citation>
    <scope>NUCLEOTIDE SEQUENCE</scope>
    <source>
        <strain evidence="1">Duluth1</strain>
        <tissue evidence="1">Whole animal</tissue>
    </source>
</reference>
<protein>
    <recommendedName>
        <fullName evidence="3">Reverse transcriptase domain-containing protein</fullName>
    </recommendedName>
</protein>
<organism evidence="1 2">
    <name type="scientific">Dreissena polymorpha</name>
    <name type="common">Zebra mussel</name>
    <name type="synonym">Mytilus polymorpha</name>
    <dbReference type="NCBI Taxonomy" id="45954"/>
    <lineage>
        <taxon>Eukaryota</taxon>
        <taxon>Metazoa</taxon>
        <taxon>Spiralia</taxon>
        <taxon>Lophotrochozoa</taxon>
        <taxon>Mollusca</taxon>
        <taxon>Bivalvia</taxon>
        <taxon>Autobranchia</taxon>
        <taxon>Heteroconchia</taxon>
        <taxon>Euheterodonta</taxon>
        <taxon>Imparidentia</taxon>
        <taxon>Neoheterodontei</taxon>
        <taxon>Myida</taxon>
        <taxon>Dreissenoidea</taxon>
        <taxon>Dreissenidae</taxon>
        <taxon>Dreissena</taxon>
    </lineage>
</organism>
<name>A0A9D4F0U6_DREPO</name>
<evidence type="ECO:0008006" key="3">
    <source>
        <dbReference type="Google" id="ProtNLM"/>
    </source>
</evidence>
<dbReference type="AlphaFoldDB" id="A0A9D4F0U6"/>
<dbReference type="Proteomes" id="UP000828390">
    <property type="component" value="Unassembled WGS sequence"/>
</dbReference>
<gene>
    <name evidence="1" type="ORF">DPMN_167761</name>
</gene>